<dbReference type="Gene3D" id="3.40.80.10">
    <property type="entry name" value="Peptidoglycan recognition protein-like"/>
    <property type="match status" value="1"/>
</dbReference>
<gene>
    <name evidence="3" type="ORF">ACFQ4R_08130</name>
</gene>
<dbReference type="SMART" id="SM00644">
    <property type="entry name" value="Ami_2"/>
    <property type="match status" value="1"/>
</dbReference>
<feature type="signal peptide" evidence="1">
    <location>
        <begin position="1"/>
        <end position="22"/>
    </location>
</feature>
<evidence type="ECO:0000313" key="3">
    <source>
        <dbReference type="EMBL" id="MFD1411549.1"/>
    </source>
</evidence>
<dbReference type="Proteomes" id="UP001597191">
    <property type="component" value="Unassembled WGS sequence"/>
</dbReference>
<dbReference type="InterPro" id="IPR036505">
    <property type="entry name" value="Amidase/PGRP_sf"/>
</dbReference>
<sequence>MKQSKKITFFCTAMLASMTLFAANDLMSNQATQAVKAATSLTVSSSINSYILNSKFAVSNVTKELHTFSMFNYSTSDKKPNGIVFHYTDNPNNFSARNEADYEINGGWQDAFVHTFIDATTILNIHDTDFGSWGGGPMANARFVQFELVTARNREEFAKSINNAAWYTASMAVKYNWTLTPATVNGGGTLWTHHDVTRYLGGTNHVDPDAYLAKWGYDTTQFLDLAKYYYGELANKGSFDRVAMSSTGLQINGWHAAGDAKGKNYSYLIVMDANTNTEISRYKINRNVRNDVAQAYPNLYGAANSGFSYTVPLSNKITNRKIRIISRYSSNPSGSTDYVDYESDTYDFSQNLASFDKINLSGNDLTVNGWHAADGSITRPYHYIIFYNATDKREISRVKVDNTQRLDVKNAYPNIYNSQNSGFTASMKFDRSLSGKDIQIISRYSDRPSGEGDTIENWSHTVMFNINRNEGWIDSVRQNGTDLRIGGWNIADESVGKQYSYLFLMNLKGQEIARFPLNRVPRVDVQNMYPQVYNSLNSGFLLNTPITAKLRGQTFTIKLRYSSNQSGSTNYVDTDFSTRYQIPAIKNGTENKGSLDTVRIDGQNAVLKGWHSADTSDTKPYRYLFLLDKSTKSEIARYSITSVNREDVAKAYPNINNAGWSGFSVTVPIENKLLNRNLIVMTRYTDDVNGNGNSTDYWYNGDFKF</sequence>
<dbReference type="CDD" id="cd06583">
    <property type="entry name" value="PGRP"/>
    <property type="match status" value="1"/>
</dbReference>
<evidence type="ECO:0000256" key="1">
    <source>
        <dbReference type="SAM" id="SignalP"/>
    </source>
</evidence>
<protein>
    <submittedName>
        <fullName evidence="3">N-acetylmuramoyl-L-alanine amidase family protein</fullName>
    </submittedName>
</protein>
<evidence type="ECO:0000259" key="2">
    <source>
        <dbReference type="SMART" id="SM00644"/>
    </source>
</evidence>
<keyword evidence="1" id="KW-0732">Signal</keyword>
<feature type="domain" description="N-acetylmuramoyl-L-alanine amidase" evidence="2">
    <location>
        <begin position="68"/>
        <end position="209"/>
    </location>
</feature>
<comment type="caution">
    <text evidence="3">The sequence shown here is derived from an EMBL/GenBank/DDBJ whole genome shotgun (WGS) entry which is preliminary data.</text>
</comment>
<name>A0ABW4BMU0_9LACO</name>
<keyword evidence="4" id="KW-1185">Reference proteome</keyword>
<dbReference type="EMBL" id="JBHTOH010000080">
    <property type="protein sequence ID" value="MFD1411549.1"/>
    <property type="molecule type" value="Genomic_DNA"/>
</dbReference>
<dbReference type="RefSeq" id="WP_125650810.1">
    <property type="nucleotide sequence ID" value="NZ_JBHTOH010000080.1"/>
</dbReference>
<reference evidence="4" key="1">
    <citation type="journal article" date="2019" name="Int. J. Syst. Evol. Microbiol.">
        <title>The Global Catalogue of Microorganisms (GCM) 10K type strain sequencing project: providing services to taxonomists for standard genome sequencing and annotation.</title>
        <authorList>
            <consortium name="The Broad Institute Genomics Platform"/>
            <consortium name="The Broad Institute Genome Sequencing Center for Infectious Disease"/>
            <person name="Wu L."/>
            <person name="Ma J."/>
        </authorList>
    </citation>
    <scope>NUCLEOTIDE SEQUENCE [LARGE SCALE GENOMIC DNA]</scope>
    <source>
        <strain evidence="4">CCM 8937</strain>
    </source>
</reference>
<dbReference type="Pfam" id="PF01510">
    <property type="entry name" value="Amidase_2"/>
    <property type="match status" value="1"/>
</dbReference>
<organism evidence="3 4">
    <name type="scientific">Lapidilactobacillus gannanensis</name>
    <dbReference type="NCBI Taxonomy" id="2486002"/>
    <lineage>
        <taxon>Bacteria</taxon>
        <taxon>Bacillati</taxon>
        <taxon>Bacillota</taxon>
        <taxon>Bacilli</taxon>
        <taxon>Lactobacillales</taxon>
        <taxon>Lactobacillaceae</taxon>
        <taxon>Lapidilactobacillus</taxon>
    </lineage>
</organism>
<dbReference type="SUPFAM" id="SSF55846">
    <property type="entry name" value="N-acetylmuramoyl-L-alanine amidase-like"/>
    <property type="match status" value="1"/>
</dbReference>
<evidence type="ECO:0000313" key="4">
    <source>
        <dbReference type="Proteomes" id="UP001597191"/>
    </source>
</evidence>
<accession>A0ABW4BMU0</accession>
<dbReference type="InterPro" id="IPR002502">
    <property type="entry name" value="Amidase_domain"/>
</dbReference>
<proteinExistence type="predicted"/>
<feature type="chain" id="PRO_5045064406" evidence="1">
    <location>
        <begin position="23"/>
        <end position="705"/>
    </location>
</feature>